<evidence type="ECO:0000256" key="2">
    <source>
        <dbReference type="PROSITE-ProRule" id="PRU01282"/>
    </source>
</evidence>
<dbReference type="NCBIfam" id="TIGR01616">
    <property type="entry name" value="nitro_assoc"/>
    <property type="match status" value="1"/>
</dbReference>
<dbReference type="AlphaFoldDB" id="A0A8F3IKA8"/>
<accession>A0A8F3IKA8</accession>
<accession>A0A149VXW6</accession>
<dbReference type="EMBL" id="LRRD01000038">
    <property type="protein sequence ID" value="KXW57754.1"/>
    <property type="molecule type" value="Genomic_DNA"/>
</dbReference>
<dbReference type="Proteomes" id="UP000683551">
    <property type="component" value="Chromosome"/>
</dbReference>
<dbReference type="RefSeq" id="WP_062188222.1">
    <property type="nucleotide sequence ID" value="NZ_CP053675.1"/>
</dbReference>
<evidence type="ECO:0000313" key="4">
    <source>
        <dbReference type="EMBL" id="QWY77616.1"/>
    </source>
</evidence>
<protein>
    <submittedName>
        <fullName evidence="3">ArsC family protein</fullName>
    </submittedName>
</protein>
<dbReference type="SUPFAM" id="SSF52833">
    <property type="entry name" value="Thioredoxin-like"/>
    <property type="match status" value="1"/>
</dbReference>
<dbReference type="EMBL" id="CP071137">
    <property type="protein sequence ID" value="QWY77616.1"/>
    <property type="molecule type" value="Genomic_DNA"/>
</dbReference>
<dbReference type="Proteomes" id="UP000075653">
    <property type="component" value="Unassembled WGS sequence"/>
</dbReference>
<dbReference type="PANTHER" id="PTHR30041">
    <property type="entry name" value="ARSENATE REDUCTASE"/>
    <property type="match status" value="1"/>
</dbReference>
<name>A0A8F3IKA8_9PROT</name>
<proteinExistence type="inferred from homology"/>
<evidence type="ECO:0000256" key="1">
    <source>
        <dbReference type="ARBA" id="ARBA00007198"/>
    </source>
</evidence>
<dbReference type="PATRIC" id="fig|1789004.3.peg.1723"/>
<keyword evidence="5" id="KW-1185">Reference proteome</keyword>
<reference evidence="3 5" key="1">
    <citation type="submission" date="2016-01" db="EMBL/GenBank/DDBJ databases">
        <title>Genome sequence of the acidophilic iron oxidising Ferrovum strain Z-31.</title>
        <authorList>
            <person name="Poehlein A."/>
            <person name="Ullrich S.R."/>
            <person name="Schloemann M."/>
            <person name="Muehling M."/>
            <person name="Daniel R."/>
        </authorList>
    </citation>
    <scope>NUCLEOTIDE SEQUENCE [LARGE SCALE GENOMIC DNA]</scope>
    <source>
        <strain evidence="3 5">Z-31</strain>
    </source>
</reference>
<evidence type="ECO:0000313" key="5">
    <source>
        <dbReference type="Proteomes" id="UP000075653"/>
    </source>
</evidence>
<reference evidence="4" key="2">
    <citation type="submission" date="2021-02" db="EMBL/GenBank/DDBJ databases">
        <title>Comparative genomics of Ferrovum myxofaciens strains, predominant extremophile bacteria forming large biofilm stalactites in acid mine ecosystems.</title>
        <authorList>
            <person name="Burkartova K."/>
            <person name="Ridl J."/>
            <person name="Pajer P."/>
            <person name="Falteisek L."/>
        </authorList>
    </citation>
    <scope>NUCLEOTIDE SEQUENCE</scope>
    <source>
        <strain evidence="4">MI1III</strain>
    </source>
</reference>
<dbReference type="PANTHER" id="PTHR30041:SF8">
    <property type="entry name" value="PROTEIN YFFB"/>
    <property type="match status" value="1"/>
</dbReference>
<gene>
    <name evidence="3" type="ORF">FEMY_16880</name>
    <name evidence="4" type="ORF">JZL65_00565</name>
</gene>
<dbReference type="InterPro" id="IPR006660">
    <property type="entry name" value="Arsenate_reductase-like"/>
</dbReference>
<dbReference type="InterPro" id="IPR006503">
    <property type="entry name" value="Nase-assoc"/>
</dbReference>
<comment type="similarity">
    <text evidence="1 2">Belongs to the ArsC family.</text>
</comment>
<evidence type="ECO:0000313" key="3">
    <source>
        <dbReference type="EMBL" id="KXW57754.1"/>
    </source>
</evidence>
<dbReference type="Pfam" id="PF03960">
    <property type="entry name" value="ArsC"/>
    <property type="match status" value="1"/>
</dbReference>
<organism evidence="3 5">
    <name type="scientific">Ferrovum myxofaciens</name>
    <dbReference type="NCBI Taxonomy" id="416213"/>
    <lineage>
        <taxon>Bacteria</taxon>
        <taxon>Pseudomonadati</taxon>
        <taxon>Pseudomonadota</taxon>
        <taxon>Betaproteobacteria</taxon>
        <taxon>Ferrovales</taxon>
        <taxon>Ferrovaceae</taxon>
        <taxon>Ferrovum</taxon>
    </lineage>
</organism>
<sequence length="128" mass="14460">MATIEFFEKNGCLNNARQKQLLEASGHTLITRNILTYPWTPKMLEDFFQSKSIIECFNPASPRIKSGEVVPSKVSVTEAIELMLSDPLLIRRPLMNIDGHLEVGFDQKKLHAWIGLESSLSDPESCQK</sequence>
<dbReference type="Gene3D" id="3.40.30.10">
    <property type="entry name" value="Glutaredoxin"/>
    <property type="match status" value="1"/>
</dbReference>
<dbReference type="InterPro" id="IPR036249">
    <property type="entry name" value="Thioredoxin-like_sf"/>
</dbReference>
<dbReference type="PROSITE" id="PS51353">
    <property type="entry name" value="ARSC"/>
    <property type="match status" value="1"/>
</dbReference>